<dbReference type="InterPro" id="IPR046342">
    <property type="entry name" value="CBS_dom_sf"/>
</dbReference>
<dbReference type="NCBIfam" id="NF038387">
    <property type="entry name" value="CBS_CbpA"/>
    <property type="match status" value="1"/>
</dbReference>
<dbReference type="AlphaFoldDB" id="A0A0U4F9B8"/>
<dbReference type="Gene3D" id="3.10.580.10">
    <property type="entry name" value="CBS-domain"/>
    <property type="match status" value="1"/>
</dbReference>
<evidence type="ECO:0000256" key="1">
    <source>
        <dbReference type="PROSITE-ProRule" id="PRU00703"/>
    </source>
</evidence>
<gene>
    <name evidence="3" type="ORF">AOX59_17420</name>
</gene>
<evidence type="ECO:0000313" key="4">
    <source>
        <dbReference type="Proteomes" id="UP000050331"/>
    </source>
</evidence>
<dbReference type="Proteomes" id="UP000050331">
    <property type="component" value="Chromosome"/>
</dbReference>
<dbReference type="SUPFAM" id="SSF54631">
    <property type="entry name" value="CBS-domain pair"/>
    <property type="match status" value="1"/>
</dbReference>
<sequence>MIINEDYVDKREVVYVHETDRKQDALDKVVESGYRCIPVLDEAGEKYVGNIYKVHLMEEELDGSLDGPTSDLISDQEGYVNRKDPFVKVFSSIKALPFLGVVDDDKTFLGILTNGNIIQVLENAWGVHNGSYSLTIGTIEYAGALRRMLKVVNKYCNLQSVISLNNDSQFVRRVCIVLPDDVDEATMQRVVTDLEKDIFTVTDIEVLQN</sequence>
<dbReference type="InterPro" id="IPR000644">
    <property type="entry name" value="CBS_dom"/>
</dbReference>
<keyword evidence="4" id="KW-1185">Reference proteome</keyword>
<dbReference type="KEGG" id="lao:AOX59_17420"/>
<protein>
    <submittedName>
        <fullName evidence="3">Hemolysin-like protein</fullName>
    </submittedName>
</protein>
<dbReference type="CDD" id="cd02205">
    <property type="entry name" value="CBS_pair_SF"/>
    <property type="match status" value="1"/>
</dbReference>
<reference evidence="3 4" key="1">
    <citation type="submission" date="2016-01" db="EMBL/GenBank/DDBJ databases">
        <title>Complete genome sequence of strain Lentibacillus amyloliquefaciens LAM0015T isolated from saline sediment.</title>
        <authorList>
            <person name="Wang J.-L."/>
            <person name="He M.-X."/>
        </authorList>
    </citation>
    <scope>NUCLEOTIDE SEQUENCE [LARGE SCALE GENOMIC DNA]</scope>
    <source>
        <strain evidence="3 4">LAM0015</strain>
    </source>
</reference>
<dbReference type="PROSITE" id="PS51371">
    <property type="entry name" value="CBS"/>
    <property type="match status" value="1"/>
</dbReference>
<name>A0A0U4F9B8_9BACI</name>
<dbReference type="InterPro" id="IPR017036">
    <property type="entry name" value="Lmo0553-like"/>
</dbReference>
<dbReference type="STRING" id="1472767.AOX59_17420"/>
<organism evidence="3 4">
    <name type="scientific">Lentibacillus amyloliquefaciens</name>
    <dbReference type="NCBI Taxonomy" id="1472767"/>
    <lineage>
        <taxon>Bacteria</taxon>
        <taxon>Bacillati</taxon>
        <taxon>Bacillota</taxon>
        <taxon>Bacilli</taxon>
        <taxon>Bacillales</taxon>
        <taxon>Bacillaceae</taxon>
        <taxon>Lentibacillus</taxon>
    </lineage>
</organism>
<keyword evidence="1" id="KW-0129">CBS domain</keyword>
<dbReference type="RefSeq" id="WP_068447455.1">
    <property type="nucleotide sequence ID" value="NZ_CP013862.1"/>
</dbReference>
<dbReference type="Pfam" id="PF00571">
    <property type="entry name" value="CBS"/>
    <property type="match status" value="1"/>
</dbReference>
<proteinExistence type="predicted"/>
<accession>A0A0U4F9B8</accession>
<feature type="domain" description="CBS" evidence="2">
    <location>
        <begin position="8"/>
        <end position="67"/>
    </location>
</feature>
<evidence type="ECO:0000313" key="3">
    <source>
        <dbReference type="EMBL" id="ALX50198.1"/>
    </source>
</evidence>
<evidence type="ECO:0000259" key="2">
    <source>
        <dbReference type="PROSITE" id="PS51371"/>
    </source>
</evidence>
<dbReference type="PIRSF" id="PIRSF035040">
    <property type="entry name" value="UCP035040_CBS_Lmo0553"/>
    <property type="match status" value="1"/>
</dbReference>
<dbReference type="OrthoDB" id="1706107at2"/>
<dbReference type="EMBL" id="CP013862">
    <property type="protein sequence ID" value="ALX50198.1"/>
    <property type="molecule type" value="Genomic_DNA"/>
</dbReference>